<name>A0AC61QJG4_9BACT</name>
<evidence type="ECO:0000313" key="2">
    <source>
        <dbReference type="Proteomes" id="UP000294588"/>
    </source>
</evidence>
<evidence type="ECO:0000313" key="1">
    <source>
        <dbReference type="EMBL" id="TDF73249.1"/>
    </source>
</evidence>
<sequence>MKRNYIMKCNTLKKLWLMLLLFSLSFIPVFAVNEEAGTTGFANLKNVYSARAIALGQSLTGQVRNPDGLYFNPAAILNIEGKELGTTYTNSFIDTQGGQIQYLLPKNKFTAWGFAIKYMNMGSMERTEVDNNGDLISTGETFGAYDIIGSVSLAKYITDAVDLGGTLKVIYDQIDDKSASAVMVDLGMIHHPANPNVKVGISLRNIGFQTSYYSATDYKEKLPFTFAAGITYQFIPTLLGCLEIDKVTGENILAKLGLEYELNPALALRAGFRSNASEGYNGGNLAFLSGFSLGAGWNWKNCRLDYGVTSYGDLGLINQLSLSYEF</sequence>
<protein>
    <submittedName>
        <fullName evidence="1">PorV/PorQ family protein</fullName>
    </submittedName>
</protein>
<organism evidence="1 2">
    <name type="scientific">Candidatus Syntrophosphaera thermopropionivorans</name>
    <dbReference type="NCBI Taxonomy" id="2593015"/>
    <lineage>
        <taxon>Bacteria</taxon>
        <taxon>Pseudomonadati</taxon>
        <taxon>Candidatus Cloacimonadota</taxon>
        <taxon>Candidatus Cloacimonadia</taxon>
        <taxon>Candidatus Cloacimonadales</taxon>
        <taxon>Candidatus Cloacimonadaceae</taxon>
        <taxon>Candidatus Syntrophosphaera</taxon>
    </lineage>
</organism>
<comment type="caution">
    <text evidence="1">The sequence shown here is derived from an EMBL/GenBank/DDBJ whole genome shotgun (WGS) entry which is preliminary data.</text>
</comment>
<gene>
    <name evidence="1" type="ORF">E0946_03495</name>
</gene>
<proteinExistence type="predicted"/>
<dbReference type="EMBL" id="SMOG01000007">
    <property type="protein sequence ID" value="TDF73249.1"/>
    <property type="molecule type" value="Genomic_DNA"/>
</dbReference>
<accession>A0AC61QJG4</accession>
<dbReference type="Proteomes" id="UP000294588">
    <property type="component" value="Unassembled WGS sequence"/>
</dbReference>
<reference evidence="1" key="1">
    <citation type="submission" date="2019-03" db="EMBL/GenBank/DDBJ databases">
        <title>Candidatus Syntrophosphaera thermopropionivorans: a novel player in syntrophic propionate oxidation during anaerobic digestion.</title>
        <authorList>
            <person name="Dyksma S."/>
        </authorList>
    </citation>
    <scope>NUCLEOTIDE SEQUENCE</scope>
    <source>
        <strain evidence="1">W5</strain>
    </source>
</reference>
<keyword evidence="2" id="KW-1185">Reference proteome</keyword>